<feature type="binding site" evidence="12">
    <location>
        <position position="129"/>
    </location>
    <ligand>
        <name>FMN</name>
        <dbReference type="ChEBI" id="CHEBI:58210"/>
    </ligand>
</feature>
<dbReference type="InterPro" id="IPR013785">
    <property type="entry name" value="Aldolase_TIM"/>
</dbReference>
<dbReference type="EMBL" id="LR881468">
    <property type="protein sequence ID" value="CAD5323021.1"/>
    <property type="molecule type" value="Genomic_DNA"/>
</dbReference>
<comment type="similarity">
    <text evidence="8">Belongs to the FMN-dependent alpha-hydroxy acid dehydrogenase family.</text>
</comment>
<dbReference type="Proteomes" id="UP000516314">
    <property type="component" value="Chromosome 3"/>
</dbReference>
<evidence type="ECO:0000256" key="9">
    <source>
        <dbReference type="ARBA" id="ARBA00029325"/>
    </source>
</evidence>
<dbReference type="InterPro" id="IPR012133">
    <property type="entry name" value="Alpha-hydoxy_acid_DH_FMN"/>
</dbReference>
<keyword evidence="4 12" id="KW-0285">Flavoprotein</keyword>
<sequence>MYYDFYNGGAEDQHTLNENVQAFRRIMFRPRVLVDVSKIDMSTKILGYPISAPIMIAPTGNHKLAHPEGETATAKAAAACNTIMIVSYMSSCTFEEIASSCNAVYKRRDITAQVVKRAEKAGFKAIVLTVDVPRLGRREADIKNKMISPQLKNFEGLFSTEVRPSKGSGVQAFASRAFDASFSWKDIEWLRSITELPILVKGILTREDGLDYSPATITVLEEVVQVVRGRIPVLLDGGVRRGTDVFKALALGAQAVLIGRPIIYGLAAKGEDGVKKVIDMLKNEFEITMALSGCPTIDDITRNHVRTENERLHSML</sequence>
<evidence type="ECO:0000256" key="7">
    <source>
        <dbReference type="ARBA" id="ARBA00023140"/>
    </source>
</evidence>
<comment type="catalytic activity">
    <reaction evidence="10">
        <text>2-hydroxyoctanoate + O2 = 2-oxooctanoate + H2O2</text>
        <dbReference type="Rhea" id="RHEA:67940"/>
        <dbReference type="ChEBI" id="CHEBI:15379"/>
        <dbReference type="ChEBI" id="CHEBI:16240"/>
        <dbReference type="ChEBI" id="CHEBI:133514"/>
        <dbReference type="ChEBI" id="CHEBI:176689"/>
    </reaction>
    <physiologicalReaction direction="left-to-right" evidence="10">
        <dbReference type="Rhea" id="RHEA:67941"/>
    </physiologicalReaction>
</comment>
<dbReference type="GO" id="GO:0003973">
    <property type="term" value="F:(S)-2-hydroxy-acid oxidase activity"/>
    <property type="evidence" value="ECO:0007669"/>
    <property type="project" value="UniProtKB-EC"/>
</dbReference>
<feature type="domain" description="FMN hydroxy acid dehydrogenase" evidence="13">
    <location>
        <begin position="1"/>
        <end position="310"/>
    </location>
</feature>
<evidence type="ECO:0000313" key="15">
    <source>
        <dbReference type="Proteomes" id="UP000516314"/>
    </source>
</evidence>
<comment type="catalytic activity">
    <reaction evidence="11">
        <text>2-hydroxyhexanoate + O2 = 2-oxohexanoate + H2O2</text>
        <dbReference type="Rhea" id="RHEA:69372"/>
        <dbReference type="ChEBI" id="CHEBI:15379"/>
        <dbReference type="ChEBI" id="CHEBI:16240"/>
        <dbReference type="ChEBI" id="CHEBI:35177"/>
        <dbReference type="ChEBI" id="CHEBI:133738"/>
    </reaction>
    <physiologicalReaction direction="left-to-right" evidence="11">
        <dbReference type="Rhea" id="RHEA:69373"/>
    </physiologicalReaction>
</comment>
<feature type="binding site" evidence="12">
    <location>
        <begin position="259"/>
        <end position="260"/>
    </location>
    <ligand>
        <name>FMN</name>
        <dbReference type="ChEBI" id="CHEBI:58210"/>
    </ligand>
</feature>
<keyword evidence="7" id="KW-0576">Peroxisome</keyword>
<feature type="binding site" evidence="12">
    <location>
        <position position="87"/>
    </location>
    <ligand>
        <name>FMN</name>
        <dbReference type="ChEBI" id="CHEBI:58210"/>
    </ligand>
</feature>
<accession>A0A7G2ENY4</accession>
<comment type="subcellular location">
    <subcellularLocation>
        <location evidence="2">Peroxisome</location>
    </subcellularLocation>
</comment>
<reference evidence="14 15" key="1">
    <citation type="submission" date="2020-09" db="EMBL/GenBank/DDBJ databases">
        <authorList>
            <person name="Ashkenazy H."/>
        </authorList>
    </citation>
    <scope>NUCLEOTIDE SEQUENCE [LARGE SCALE GENOMIC DNA]</scope>
    <source>
        <strain evidence="15">cv. Cdm-0</strain>
    </source>
</reference>
<feature type="binding site" evidence="12">
    <location>
        <begin position="236"/>
        <end position="240"/>
    </location>
    <ligand>
        <name>FMN</name>
        <dbReference type="ChEBI" id="CHEBI:58210"/>
    </ligand>
</feature>
<name>A0A7G2ENY4_ARATH</name>
<feature type="binding site" evidence="12">
    <location>
        <position position="138"/>
    </location>
    <ligand>
        <name>glyoxylate</name>
        <dbReference type="ChEBI" id="CHEBI:36655"/>
    </ligand>
</feature>
<organism evidence="14 15">
    <name type="scientific">Arabidopsis thaliana</name>
    <name type="common">Mouse-ear cress</name>
    <dbReference type="NCBI Taxonomy" id="3702"/>
    <lineage>
        <taxon>Eukaryota</taxon>
        <taxon>Viridiplantae</taxon>
        <taxon>Streptophyta</taxon>
        <taxon>Embryophyta</taxon>
        <taxon>Tracheophyta</taxon>
        <taxon>Spermatophyta</taxon>
        <taxon>Magnoliopsida</taxon>
        <taxon>eudicotyledons</taxon>
        <taxon>Gunneridae</taxon>
        <taxon>Pentapetalae</taxon>
        <taxon>rosids</taxon>
        <taxon>malvids</taxon>
        <taxon>Brassicales</taxon>
        <taxon>Brassicaceae</taxon>
        <taxon>Camelineae</taxon>
        <taxon>Arabidopsis</taxon>
    </lineage>
</organism>
<dbReference type="EC" id="1.1.3.15" evidence="3"/>
<dbReference type="CDD" id="cd02809">
    <property type="entry name" value="alpha_hydroxyacid_oxid_FMN"/>
    <property type="match status" value="1"/>
</dbReference>
<dbReference type="PANTHER" id="PTHR10578:SF67">
    <property type="entry name" value="PEROXISOMAL (S)-2-HYDROXYACID OXIDASE GLO3"/>
    <property type="match status" value="1"/>
</dbReference>
<dbReference type="GO" id="GO:0042742">
    <property type="term" value="P:defense response to bacterium"/>
    <property type="evidence" value="ECO:0007669"/>
    <property type="project" value="UniProtKB-ARBA"/>
</dbReference>
<evidence type="ECO:0000256" key="5">
    <source>
        <dbReference type="ARBA" id="ARBA00022643"/>
    </source>
</evidence>
<proteinExistence type="inferred from homology"/>
<dbReference type="InterPro" id="IPR037396">
    <property type="entry name" value="FMN_HAD"/>
</dbReference>
<dbReference type="SUPFAM" id="SSF51395">
    <property type="entry name" value="FMN-linked oxidoreductases"/>
    <property type="match status" value="1"/>
</dbReference>
<keyword evidence="5 12" id="KW-0288">FMN</keyword>
<evidence type="ECO:0000256" key="1">
    <source>
        <dbReference type="ARBA" id="ARBA00001917"/>
    </source>
</evidence>
<protein>
    <recommendedName>
        <fullName evidence="3">(S)-2-hydroxy-acid oxidase</fullName>
        <ecNumber evidence="3">1.1.3.15</ecNumber>
    </recommendedName>
</protein>
<dbReference type="GO" id="GO:0010181">
    <property type="term" value="F:FMN binding"/>
    <property type="evidence" value="ECO:0007669"/>
    <property type="project" value="InterPro"/>
</dbReference>
<gene>
    <name evidence="14" type="ORF">AT9943_LOCUS10994</name>
</gene>
<dbReference type="PIRSF" id="PIRSF000138">
    <property type="entry name" value="Al-hdrx_acd_dh"/>
    <property type="match status" value="1"/>
</dbReference>
<dbReference type="InterPro" id="IPR000262">
    <property type="entry name" value="FMN-dep_DH"/>
</dbReference>
<evidence type="ECO:0000256" key="2">
    <source>
        <dbReference type="ARBA" id="ARBA00004275"/>
    </source>
</evidence>
<dbReference type="AlphaFoldDB" id="A0A7G2ENY4"/>
<evidence type="ECO:0000256" key="6">
    <source>
        <dbReference type="ARBA" id="ARBA00023002"/>
    </source>
</evidence>
<evidence type="ECO:0000256" key="11">
    <source>
        <dbReference type="ARBA" id="ARBA00051933"/>
    </source>
</evidence>
<comment type="cofactor">
    <cofactor evidence="1">
        <name>FMN</name>
        <dbReference type="ChEBI" id="CHEBI:58210"/>
    </cofactor>
</comment>
<evidence type="ECO:0000256" key="3">
    <source>
        <dbReference type="ARBA" id="ARBA00013087"/>
    </source>
</evidence>
<feature type="binding site" evidence="12">
    <location>
        <begin position="58"/>
        <end position="60"/>
    </location>
    <ligand>
        <name>FMN</name>
        <dbReference type="ChEBI" id="CHEBI:58210"/>
    </ligand>
</feature>
<feature type="binding site" evidence="12">
    <location>
        <position position="201"/>
    </location>
    <ligand>
        <name>FMN</name>
        <dbReference type="ChEBI" id="CHEBI:58210"/>
    </ligand>
</feature>
<dbReference type="PANTHER" id="PTHR10578">
    <property type="entry name" value="S -2-HYDROXY-ACID OXIDASE-RELATED"/>
    <property type="match status" value="1"/>
</dbReference>
<evidence type="ECO:0000256" key="12">
    <source>
        <dbReference type="PIRSR" id="PIRSR000138-2"/>
    </source>
</evidence>
<keyword evidence="6" id="KW-0560">Oxidoreductase</keyword>
<dbReference type="FunFam" id="3.20.20.70:FF:000204">
    <property type="entry name" value="Peroxisomal (S)-2-hydroxy-acid oxidase GLO4"/>
    <property type="match status" value="1"/>
</dbReference>
<dbReference type="GO" id="GO:0005777">
    <property type="term" value="C:peroxisome"/>
    <property type="evidence" value="ECO:0007669"/>
    <property type="project" value="UniProtKB-SubCell"/>
</dbReference>
<comment type="catalytic activity">
    <reaction evidence="9">
        <text>a (2S)-2-hydroxycarboxylate + O2 = a 2-oxocarboxylate + H2O2</text>
        <dbReference type="Rhea" id="RHEA:16789"/>
        <dbReference type="ChEBI" id="CHEBI:15379"/>
        <dbReference type="ChEBI" id="CHEBI:16240"/>
        <dbReference type="ChEBI" id="CHEBI:35179"/>
        <dbReference type="ChEBI" id="CHEBI:58123"/>
        <dbReference type="EC" id="1.1.3.15"/>
    </reaction>
    <physiologicalReaction direction="left-to-right" evidence="9">
        <dbReference type="Rhea" id="RHEA:16790"/>
    </physiologicalReaction>
</comment>
<evidence type="ECO:0000256" key="4">
    <source>
        <dbReference type="ARBA" id="ARBA00022630"/>
    </source>
</evidence>
<dbReference type="Pfam" id="PF01070">
    <property type="entry name" value="FMN_dh"/>
    <property type="match status" value="2"/>
</dbReference>
<evidence type="ECO:0000259" key="13">
    <source>
        <dbReference type="PROSITE" id="PS51349"/>
    </source>
</evidence>
<evidence type="ECO:0000313" key="14">
    <source>
        <dbReference type="EMBL" id="CAD5323021.1"/>
    </source>
</evidence>
<dbReference type="GO" id="GO:0050665">
    <property type="term" value="P:hydrogen peroxide biosynthetic process"/>
    <property type="evidence" value="ECO:0007669"/>
    <property type="project" value="UniProtKB-ARBA"/>
</dbReference>
<evidence type="ECO:0000256" key="8">
    <source>
        <dbReference type="ARBA" id="ARBA00024042"/>
    </source>
</evidence>
<dbReference type="PROSITE" id="PS51349">
    <property type="entry name" value="FMN_HYDROXY_ACID_DH_2"/>
    <property type="match status" value="1"/>
</dbReference>
<evidence type="ECO:0000256" key="10">
    <source>
        <dbReference type="ARBA" id="ARBA00029327"/>
    </source>
</evidence>
<dbReference type="Gene3D" id="3.20.20.70">
    <property type="entry name" value="Aldolase class I"/>
    <property type="match status" value="1"/>
</dbReference>